<dbReference type="Gene3D" id="3.40.30.10">
    <property type="entry name" value="Glutaredoxin"/>
    <property type="match status" value="1"/>
</dbReference>
<keyword evidence="2" id="KW-0186">Copper</keyword>
<dbReference type="CDD" id="cd02968">
    <property type="entry name" value="SCO"/>
    <property type="match status" value="1"/>
</dbReference>
<organism evidence="5 6">
    <name type="scientific">Brumimicrobium glaciale</name>
    <dbReference type="NCBI Taxonomy" id="200475"/>
    <lineage>
        <taxon>Bacteria</taxon>
        <taxon>Pseudomonadati</taxon>
        <taxon>Bacteroidota</taxon>
        <taxon>Flavobacteriia</taxon>
        <taxon>Flavobacteriales</taxon>
        <taxon>Crocinitomicaceae</taxon>
        <taxon>Brumimicrobium</taxon>
    </lineage>
</organism>
<evidence type="ECO:0000256" key="1">
    <source>
        <dbReference type="ARBA" id="ARBA00010996"/>
    </source>
</evidence>
<feature type="disulfide bond" description="Redox-active" evidence="3">
    <location>
        <begin position="99"/>
        <end position="103"/>
    </location>
</feature>
<sequence length="228" mass="26242">MTKMTKSKTKRNRSLTLSTLFLFTLLFACSDSKDEQKRVNLPFIGHHDIVYEAIEGYEVGDTMFHKVPKWNYLTQDSIFLSSDDIDNKVWIVDFMFTYCPTICPPMTKAMRGVNDSLSAYQKDLNFLSFSIDPDRDTPARLRLYRKRHEITAENWFFLTGDEAETHTLGLEGFQIHANADENSPGGYAHSPNFVLIDKNQHIRGVYDGLDEDSRNQLIEDAKKLLDAN</sequence>
<dbReference type="OrthoDB" id="9811998at2"/>
<dbReference type="Proteomes" id="UP000293952">
    <property type="component" value="Unassembled WGS sequence"/>
</dbReference>
<feature type="chain" id="PRO_5020809605" evidence="4">
    <location>
        <begin position="29"/>
        <end position="228"/>
    </location>
</feature>
<keyword evidence="4" id="KW-0732">Signal</keyword>
<evidence type="ECO:0000256" key="4">
    <source>
        <dbReference type="SAM" id="SignalP"/>
    </source>
</evidence>
<dbReference type="InterPro" id="IPR003782">
    <property type="entry name" value="SCO1/SenC"/>
</dbReference>
<feature type="binding site" evidence="2">
    <location>
        <position position="189"/>
    </location>
    <ligand>
        <name>Cu cation</name>
        <dbReference type="ChEBI" id="CHEBI:23378"/>
    </ligand>
</feature>
<comment type="caution">
    <text evidence="5">The sequence shown here is derived from an EMBL/GenBank/DDBJ whole genome shotgun (WGS) entry which is preliminary data.</text>
</comment>
<dbReference type="PANTHER" id="PTHR12151:SF25">
    <property type="entry name" value="LINALOOL DEHYDRATASE_ISOMERASE DOMAIN-CONTAINING PROTEIN"/>
    <property type="match status" value="1"/>
</dbReference>
<keyword evidence="3" id="KW-1015">Disulfide bond</keyword>
<dbReference type="Pfam" id="PF02630">
    <property type="entry name" value="SCO1-SenC"/>
    <property type="match status" value="1"/>
</dbReference>
<evidence type="ECO:0000313" key="5">
    <source>
        <dbReference type="EMBL" id="RYM33822.1"/>
    </source>
</evidence>
<dbReference type="AlphaFoldDB" id="A0A4Q4KKI9"/>
<dbReference type="EMBL" id="SETE01000003">
    <property type="protein sequence ID" value="RYM33822.1"/>
    <property type="molecule type" value="Genomic_DNA"/>
</dbReference>
<comment type="similarity">
    <text evidence="1">Belongs to the SCO1/2 family.</text>
</comment>
<evidence type="ECO:0000256" key="3">
    <source>
        <dbReference type="PIRSR" id="PIRSR603782-2"/>
    </source>
</evidence>
<feature type="binding site" evidence="2">
    <location>
        <position position="103"/>
    </location>
    <ligand>
        <name>Cu cation</name>
        <dbReference type="ChEBI" id="CHEBI:23378"/>
    </ligand>
</feature>
<reference evidence="5 6" key="1">
    <citation type="submission" date="2019-02" db="EMBL/GenBank/DDBJ databases">
        <title>Genome sequence of the sea-ice species Brumimicrobium glaciale.</title>
        <authorList>
            <person name="Bowman J.P."/>
        </authorList>
    </citation>
    <scope>NUCLEOTIDE SEQUENCE [LARGE SCALE GENOMIC DNA]</scope>
    <source>
        <strain evidence="5 6">IC156</strain>
    </source>
</reference>
<protein>
    <submittedName>
        <fullName evidence="5">SCO family protein</fullName>
    </submittedName>
</protein>
<dbReference type="PROSITE" id="PS51257">
    <property type="entry name" value="PROKAR_LIPOPROTEIN"/>
    <property type="match status" value="1"/>
</dbReference>
<dbReference type="GO" id="GO:0046872">
    <property type="term" value="F:metal ion binding"/>
    <property type="evidence" value="ECO:0007669"/>
    <property type="project" value="UniProtKB-KW"/>
</dbReference>
<proteinExistence type="inferred from homology"/>
<evidence type="ECO:0000313" key="6">
    <source>
        <dbReference type="Proteomes" id="UP000293952"/>
    </source>
</evidence>
<keyword evidence="6" id="KW-1185">Reference proteome</keyword>
<dbReference type="PANTHER" id="PTHR12151">
    <property type="entry name" value="ELECTRON TRANSPORT PROTIN SCO1/SENC FAMILY MEMBER"/>
    <property type="match status" value="1"/>
</dbReference>
<dbReference type="SUPFAM" id="SSF52833">
    <property type="entry name" value="Thioredoxin-like"/>
    <property type="match status" value="1"/>
</dbReference>
<feature type="signal peptide" evidence="4">
    <location>
        <begin position="1"/>
        <end position="28"/>
    </location>
</feature>
<accession>A0A4Q4KKI9</accession>
<gene>
    <name evidence="5" type="ORF">ERX46_07595</name>
</gene>
<name>A0A4Q4KKI9_9FLAO</name>
<evidence type="ECO:0000256" key="2">
    <source>
        <dbReference type="PIRSR" id="PIRSR603782-1"/>
    </source>
</evidence>
<keyword evidence="2" id="KW-0479">Metal-binding</keyword>
<feature type="binding site" evidence="2">
    <location>
        <position position="99"/>
    </location>
    <ligand>
        <name>Cu cation</name>
        <dbReference type="ChEBI" id="CHEBI:23378"/>
    </ligand>
</feature>
<dbReference type="InterPro" id="IPR036249">
    <property type="entry name" value="Thioredoxin-like_sf"/>
</dbReference>